<evidence type="ECO:0000259" key="12">
    <source>
        <dbReference type="Pfam" id="PF01706"/>
    </source>
</evidence>
<evidence type="ECO:0000256" key="2">
    <source>
        <dbReference type="ARBA" id="ARBA00004515"/>
    </source>
</evidence>
<dbReference type="Gene3D" id="1.10.220.30">
    <property type="match status" value="3"/>
</dbReference>
<evidence type="ECO:0000256" key="3">
    <source>
        <dbReference type="ARBA" id="ARBA00010299"/>
    </source>
</evidence>
<evidence type="ECO:0000259" key="13">
    <source>
        <dbReference type="Pfam" id="PF14841"/>
    </source>
</evidence>
<evidence type="ECO:0000256" key="7">
    <source>
        <dbReference type="ARBA" id="ARBA00022779"/>
    </source>
</evidence>
<evidence type="ECO:0000256" key="5">
    <source>
        <dbReference type="ARBA" id="ARBA00022475"/>
    </source>
</evidence>
<keyword evidence="9 11" id="KW-0975">Bacterial flagellum</keyword>
<dbReference type="FunFam" id="1.10.220.30:FF:000001">
    <property type="entry name" value="Flagellar motor switch protein FliG"/>
    <property type="match status" value="1"/>
</dbReference>
<organism evidence="15 16">
    <name type="scientific">Frateuria aurantia (strain ATCC 33424 / DSM 6220 / KCTC 2777 / LMG 1558 / NBRC 3245 / NCIMB 13370)</name>
    <name type="common">Acetobacter aurantius</name>
    <dbReference type="NCBI Taxonomy" id="767434"/>
    <lineage>
        <taxon>Bacteria</taxon>
        <taxon>Pseudomonadati</taxon>
        <taxon>Pseudomonadota</taxon>
        <taxon>Gammaproteobacteria</taxon>
        <taxon>Lysobacterales</taxon>
        <taxon>Rhodanobacteraceae</taxon>
        <taxon>Frateuria</taxon>
    </lineage>
</organism>
<comment type="function">
    <text evidence="10 11">FliG is one of three proteins (FliG, FliN, FliM) that forms the rotor-mounted switch complex (C ring), located at the base of the basal body. This complex interacts with the CheY and CheZ chemotaxis proteins, in addition to contacting components of the motor that determine the direction of flagellar rotation.</text>
</comment>
<evidence type="ECO:0000256" key="6">
    <source>
        <dbReference type="ARBA" id="ARBA00022500"/>
    </source>
</evidence>
<comment type="subcellular location">
    <subcellularLocation>
        <location evidence="1 11">Bacterial flagellum basal body</location>
    </subcellularLocation>
    <subcellularLocation>
        <location evidence="2 11">Cell inner membrane</location>
        <topology evidence="2 11">Peripheral membrane protein</topology>
        <orientation evidence="2 11">Cytoplasmic side</orientation>
    </subcellularLocation>
</comment>
<dbReference type="Pfam" id="PF14842">
    <property type="entry name" value="FliG_N"/>
    <property type="match status" value="1"/>
</dbReference>
<evidence type="ECO:0000256" key="10">
    <source>
        <dbReference type="ARBA" id="ARBA00025598"/>
    </source>
</evidence>
<dbReference type="PANTHER" id="PTHR30534">
    <property type="entry name" value="FLAGELLAR MOTOR SWITCH PROTEIN FLIG"/>
    <property type="match status" value="1"/>
</dbReference>
<feature type="domain" description="Flagellar motor switch protein FliG middle" evidence="13">
    <location>
        <begin position="123"/>
        <end position="194"/>
    </location>
</feature>
<gene>
    <name evidence="15" type="ordered locus">Fraau_2079</name>
</gene>
<keyword evidence="7 11" id="KW-0283">Flagellar rotation</keyword>
<dbReference type="InterPro" id="IPR011002">
    <property type="entry name" value="FliG_a-hlx"/>
</dbReference>
<protein>
    <recommendedName>
        <fullName evidence="4 11">Flagellar motor switch protein FliG</fullName>
    </recommendedName>
</protein>
<dbReference type="RefSeq" id="WP_014403466.1">
    <property type="nucleotide sequence ID" value="NC_017033.1"/>
</dbReference>
<dbReference type="Pfam" id="PF14841">
    <property type="entry name" value="FliG_M"/>
    <property type="match status" value="1"/>
</dbReference>
<evidence type="ECO:0000256" key="4">
    <source>
        <dbReference type="ARBA" id="ARBA00021870"/>
    </source>
</evidence>
<evidence type="ECO:0000313" key="15">
    <source>
        <dbReference type="EMBL" id="AFC86463.1"/>
    </source>
</evidence>
<dbReference type="PRINTS" id="PR00954">
    <property type="entry name" value="FLGMOTORFLIG"/>
</dbReference>
<dbReference type="SUPFAM" id="SSF48029">
    <property type="entry name" value="FliG"/>
    <property type="match status" value="2"/>
</dbReference>
<keyword evidence="8 11" id="KW-0472">Membrane</keyword>
<evidence type="ECO:0000259" key="14">
    <source>
        <dbReference type="Pfam" id="PF14842"/>
    </source>
</evidence>
<feature type="domain" description="Flagellar motor switch protein FliG N-terminal" evidence="14">
    <location>
        <begin position="14"/>
        <end position="113"/>
    </location>
</feature>
<evidence type="ECO:0000256" key="11">
    <source>
        <dbReference type="PIRNR" id="PIRNR003161"/>
    </source>
</evidence>
<evidence type="ECO:0000256" key="9">
    <source>
        <dbReference type="ARBA" id="ARBA00023143"/>
    </source>
</evidence>
<dbReference type="InterPro" id="IPR000090">
    <property type="entry name" value="Flg_Motor_Flig"/>
</dbReference>
<evidence type="ECO:0000256" key="8">
    <source>
        <dbReference type="ARBA" id="ARBA00023136"/>
    </source>
</evidence>
<dbReference type="KEGG" id="fau:Fraau_2079"/>
<reference evidence="15" key="1">
    <citation type="submission" date="2012-02" db="EMBL/GenBank/DDBJ databases">
        <title>The complete genome of Frateuria aurantia DSM 6220.</title>
        <authorList>
            <consortium name="US DOE Joint Genome Institute (JGI-PGF)"/>
            <person name="Lucas S."/>
            <person name="Copeland A."/>
            <person name="Lapidus A."/>
            <person name="Glavina del Rio T."/>
            <person name="Dalin E."/>
            <person name="Tice H."/>
            <person name="Bruce D."/>
            <person name="Goodwin L."/>
            <person name="Pitluck S."/>
            <person name="Peters L."/>
            <person name="Ovchinnikova G."/>
            <person name="Teshima H."/>
            <person name="Kyrpides N."/>
            <person name="Mavromatis K."/>
            <person name="Ivanova N."/>
            <person name="Brettin T."/>
            <person name="Detter J.C."/>
            <person name="Han C."/>
            <person name="Larimer F."/>
            <person name="Land M."/>
            <person name="Hauser L."/>
            <person name="Markowitz V."/>
            <person name="Cheng J.-F."/>
            <person name="Hugenholtz P."/>
            <person name="Woyke T."/>
            <person name="Wu D."/>
            <person name="Brambilla E."/>
            <person name="Klenk H.-P."/>
            <person name="Eisen J.A."/>
        </authorList>
    </citation>
    <scope>NUCLEOTIDE SEQUENCE</scope>
    <source>
        <strain evidence="15">DSM 6220</strain>
    </source>
</reference>
<dbReference type="GO" id="GO:0009425">
    <property type="term" value="C:bacterial-type flagellum basal body"/>
    <property type="evidence" value="ECO:0007669"/>
    <property type="project" value="UniProtKB-SubCell"/>
</dbReference>
<keyword evidence="15" id="KW-0282">Flagellum</keyword>
<dbReference type="InterPro" id="IPR028263">
    <property type="entry name" value="FliG_N"/>
</dbReference>
<dbReference type="Proteomes" id="UP000005234">
    <property type="component" value="Chromosome"/>
</dbReference>
<dbReference type="STRING" id="767434.Fraau_2079"/>
<dbReference type="HOGENOM" id="CLU_047835_2_0_6"/>
<dbReference type="PIRSF" id="PIRSF003161">
    <property type="entry name" value="FliG"/>
    <property type="match status" value="1"/>
</dbReference>
<dbReference type="OrthoDB" id="9780302at2"/>
<keyword evidence="15" id="KW-0969">Cilium</keyword>
<dbReference type="PANTHER" id="PTHR30534:SF0">
    <property type="entry name" value="FLAGELLAR MOTOR SWITCH PROTEIN FLIG"/>
    <property type="match status" value="1"/>
</dbReference>
<evidence type="ECO:0000256" key="1">
    <source>
        <dbReference type="ARBA" id="ARBA00004117"/>
    </source>
</evidence>
<dbReference type="GO" id="GO:0005886">
    <property type="term" value="C:plasma membrane"/>
    <property type="evidence" value="ECO:0007669"/>
    <property type="project" value="UniProtKB-SubCell"/>
</dbReference>
<dbReference type="InterPro" id="IPR023087">
    <property type="entry name" value="Flg_Motor_Flig_C"/>
</dbReference>
<dbReference type="AlphaFoldDB" id="H8L3E1"/>
<keyword evidence="16" id="KW-1185">Reference proteome</keyword>
<comment type="similarity">
    <text evidence="3 11">Belongs to the FliG family.</text>
</comment>
<dbReference type="NCBIfam" id="TIGR00207">
    <property type="entry name" value="fliG"/>
    <property type="match status" value="1"/>
</dbReference>
<dbReference type="Pfam" id="PF01706">
    <property type="entry name" value="FliG_C"/>
    <property type="match status" value="1"/>
</dbReference>
<dbReference type="EMBL" id="CP003350">
    <property type="protein sequence ID" value="AFC86463.1"/>
    <property type="molecule type" value="Genomic_DNA"/>
</dbReference>
<dbReference type="GO" id="GO:0003774">
    <property type="term" value="F:cytoskeletal motor activity"/>
    <property type="evidence" value="ECO:0007669"/>
    <property type="project" value="InterPro"/>
</dbReference>
<accession>H8L3E1</accession>
<dbReference type="GO" id="GO:0071973">
    <property type="term" value="P:bacterial-type flagellum-dependent cell motility"/>
    <property type="evidence" value="ECO:0007669"/>
    <property type="project" value="InterPro"/>
</dbReference>
<keyword evidence="6 11" id="KW-0145">Chemotaxis</keyword>
<proteinExistence type="inferred from homology"/>
<dbReference type="GO" id="GO:0006935">
    <property type="term" value="P:chemotaxis"/>
    <property type="evidence" value="ECO:0007669"/>
    <property type="project" value="UniProtKB-KW"/>
</dbReference>
<dbReference type="InterPro" id="IPR032779">
    <property type="entry name" value="FliG_M"/>
</dbReference>
<feature type="domain" description="Flagellar motor switch protein FliG C-terminal" evidence="12">
    <location>
        <begin position="226"/>
        <end position="332"/>
    </location>
</feature>
<evidence type="ECO:0000313" key="16">
    <source>
        <dbReference type="Proteomes" id="UP000005234"/>
    </source>
</evidence>
<keyword evidence="11" id="KW-0997">Cell inner membrane</keyword>
<sequence length="341" mass="37378">MADPKRTTPSPTDGTQRAAILLLSLGEETAGEILKHLDARDVQAVGSAMATMKGLQRDQVITVLDRFASELGQHASLAVGTDEYIKRMLVSALGENRAGSLIDRILLGRNSKGLESLRWMESRAIAELIALEHPQIIALVLAHLDTAQAAEVIGYLPQRTRGDVVMRIATLDGVQPHALHELDEVMERQFSGNAKKLKSSYLGGLKSAADLLNAMETSREVELMKSIREADPALGERIEEYMFVFEDLAELDDRGMQELMREVPSARLVVALKGAAPAIRDKFFSNMSRRAADMLREDLEVKGPVRLSEVDAAQKEILVIAKRLIDEGKIALKDGGDDFVG</sequence>
<name>H8L3E1_FRAAD</name>
<dbReference type="eggNOG" id="COG1536">
    <property type="taxonomic scope" value="Bacteria"/>
</dbReference>
<keyword evidence="5 11" id="KW-1003">Cell membrane</keyword>
<keyword evidence="15" id="KW-0966">Cell projection</keyword>